<organism evidence="2 3">
    <name type="scientific">Streptomyces durocortorensis</name>
    <dbReference type="NCBI Taxonomy" id="2811104"/>
    <lineage>
        <taxon>Bacteria</taxon>
        <taxon>Bacillati</taxon>
        <taxon>Actinomycetota</taxon>
        <taxon>Actinomycetes</taxon>
        <taxon>Kitasatosporales</taxon>
        <taxon>Streptomycetaceae</taxon>
        <taxon>Streptomyces</taxon>
    </lineage>
</organism>
<proteinExistence type="predicted"/>
<evidence type="ECO:0000256" key="1">
    <source>
        <dbReference type="SAM" id="MobiDB-lite"/>
    </source>
</evidence>
<dbReference type="Proteomes" id="UP001303236">
    <property type="component" value="Chromosome"/>
</dbReference>
<protein>
    <submittedName>
        <fullName evidence="2">Uncharacterized protein</fullName>
    </submittedName>
</protein>
<keyword evidence="3" id="KW-1185">Reference proteome</keyword>
<name>A0ABY9VP35_9ACTN</name>
<dbReference type="EMBL" id="CP134500">
    <property type="protein sequence ID" value="WNF25328.1"/>
    <property type="molecule type" value="Genomic_DNA"/>
</dbReference>
<accession>A0ABY9VP35</accession>
<evidence type="ECO:0000313" key="2">
    <source>
        <dbReference type="EMBL" id="WNF25328.1"/>
    </source>
</evidence>
<evidence type="ECO:0000313" key="3">
    <source>
        <dbReference type="Proteomes" id="UP001303236"/>
    </source>
</evidence>
<reference evidence="2 3" key="1">
    <citation type="submission" date="2023-09" db="EMBL/GenBank/DDBJ databases">
        <title>Genome completion map analysis of the actinomycetes C11-1.</title>
        <authorList>
            <person name="Qin P."/>
            <person name="Guan P."/>
        </authorList>
    </citation>
    <scope>NUCLEOTIDE SEQUENCE [LARGE SCALE GENOMIC DNA]</scope>
    <source>
        <strain evidence="2 3">C11-1</strain>
    </source>
</reference>
<feature type="region of interest" description="Disordered" evidence="1">
    <location>
        <begin position="44"/>
        <end position="72"/>
    </location>
</feature>
<gene>
    <name evidence="2" type="ORF">RI138_00110</name>
</gene>
<sequence>MAGEEARDRYTHQALTTGRVDLPGRAVHAGVWFRLLRSLLNEVSPATSSQGAHGKGTLQLIWQDTGHRSAQD</sequence>